<accession>A0AAW2UL23</accession>
<evidence type="ECO:0000313" key="2">
    <source>
        <dbReference type="EMBL" id="KAL0416925.1"/>
    </source>
</evidence>
<reference evidence="2" key="2">
    <citation type="journal article" date="2024" name="Plant">
        <title>Genomic evolution and insights into agronomic trait innovations of Sesamum species.</title>
        <authorList>
            <person name="Miao H."/>
            <person name="Wang L."/>
            <person name="Qu L."/>
            <person name="Liu H."/>
            <person name="Sun Y."/>
            <person name="Le M."/>
            <person name="Wang Q."/>
            <person name="Wei S."/>
            <person name="Zheng Y."/>
            <person name="Lin W."/>
            <person name="Duan Y."/>
            <person name="Cao H."/>
            <person name="Xiong S."/>
            <person name="Wang X."/>
            <person name="Wei L."/>
            <person name="Li C."/>
            <person name="Ma Q."/>
            <person name="Ju M."/>
            <person name="Zhao R."/>
            <person name="Li G."/>
            <person name="Mu C."/>
            <person name="Tian Q."/>
            <person name="Mei H."/>
            <person name="Zhang T."/>
            <person name="Gao T."/>
            <person name="Zhang H."/>
        </authorList>
    </citation>
    <scope>NUCLEOTIDE SEQUENCE</scope>
    <source>
        <strain evidence="2">KEN1</strain>
    </source>
</reference>
<evidence type="ECO:0000259" key="1">
    <source>
        <dbReference type="Pfam" id="PF07727"/>
    </source>
</evidence>
<comment type="caution">
    <text evidence="2">The sequence shown here is derived from an EMBL/GenBank/DDBJ whole genome shotgun (WGS) entry which is preliminary data.</text>
</comment>
<proteinExistence type="predicted"/>
<dbReference type="InterPro" id="IPR013103">
    <property type="entry name" value="RVT_2"/>
</dbReference>
<feature type="domain" description="Reverse transcriptase Ty1/copia-type" evidence="1">
    <location>
        <begin position="3"/>
        <end position="155"/>
    </location>
</feature>
<gene>
    <name evidence="2" type="ORF">Slati_3524400</name>
</gene>
<dbReference type="AlphaFoldDB" id="A0AAW2UL23"/>
<dbReference type="PANTHER" id="PTHR11439">
    <property type="entry name" value="GAG-POL-RELATED RETROTRANSPOSON"/>
    <property type="match status" value="1"/>
</dbReference>
<dbReference type="EMBL" id="JACGWN010000012">
    <property type="protein sequence ID" value="KAL0416925.1"/>
    <property type="molecule type" value="Genomic_DNA"/>
</dbReference>
<dbReference type="SUPFAM" id="SSF56672">
    <property type="entry name" value="DNA/RNA polymerases"/>
    <property type="match status" value="1"/>
</dbReference>
<dbReference type="Pfam" id="PF07727">
    <property type="entry name" value="RVT_2"/>
    <property type="match status" value="1"/>
</dbReference>
<protein>
    <submittedName>
        <fullName evidence="2">Retrovirus-related Pol polyprotein from transposon RE1</fullName>
    </submittedName>
</protein>
<name>A0AAW2UL23_9LAMI</name>
<dbReference type="PANTHER" id="PTHR11439:SF502">
    <property type="entry name" value="SECRETED RXLR EFFECTOR PROTEIN 161-LIKE"/>
    <property type="match status" value="1"/>
</dbReference>
<organism evidence="2">
    <name type="scientific">Sesamum latifolium</name>
    <dbReference type="NCBI Taxonomy" id="2727402"/>
    <lineage>
        <taxon>Eukaryota</taxon>
        <taxon>Viridiplantae</taxon>
        <taxon>Streptophyta</taxon>
        <taxon>Embryophyta</taxon>
        <taxon>Tracheophyta</taxon>
        <taxon>Spermatophyta</taxon>
        <taxon>Magnoliopsida</taxon>
        <taxon>eudicotyledons</taxon>
        <taxon>Gunneridae</taxon>
        <taxon>Pentapetalae</taxon>
        <taxon>asterids</taxon>
        <taxon>lamiids</taxon>
        <taxon>Lamiales</taxon>
        <taxon>Pedaliaceae</taxon>
        <taxon>Sesamum</taxon>
    </lineage>
</organism>
<reference evidence="2" key="1">
    <citation type="submission" date="2020-06" db="EMBL/GenBank/DDBJ databases">
        <authorList>
            <person name="Li T."/>
            <person name="Hu X."/>
            <person name="Zhang T."/>
            <person name="Song X."/>
            <person name="Zhang H."/>
            <person name="Dai N."/>
            <person name="Sheng W."/>
            <person name="Hou X."/>
            <person name="Wei L."/>
        </authorList>
    </citation>
    <scope>NUCLEOTIDE SEQUENCE</scope>
    <source>
        <strain evidence="2">KEN1</strain>
        <tissue evidence="2">Leaf</tissue>
    </source>
</reference>
<sequence length="213" mass="25062">MATFKKRFFVEQPEGYKIKGQEAKVYHLKKALYGIKQAPRAWNSKISGYFVENGFNRSASKSSLYIKNFGENFVVVCLYVDDLIYFGTNQSIVDEFKKKMMKDFEMTYLGLMQYFLGIQVQQRPGRIFLYQEKYIDNLLKKFKMTQRKPVTTPMAANENFQVHDDAEMVDESLYRKLIGSLLYLNTRQDINYAVSLLSRFMSEPSKIHFAKEF</sequence>
<dbReference type="InterPro" id="IPR043502">
    <property type="entry name" value="DNA/RNA_pol_sf"/>
</dbReference>